<proteinExistence type="predicted"/>
<sequence>MIQVRLNAIVRNIRTDNGTEFVNQTLRAYYEEIRISHQTSVAHTPQQNGIVKRQHRTLVEAARTIALCYPTNNSEDLVITPEPVVSTGTPSSNTIDQDAPSTSTSQTNLETPSPVIPLSVEEASHDIEVAHMDNNPFVEFLITEPSFKESSTLVVIPNHVHSINQPPEHINKWTKDHPIDNLIGDPSKPVSTRQQLQDEALFYYFDAFLSSVKPKSYKDALKESCWTEAMQEELKEFERLKVWELVPRPDCVMVITLKWIYKVKLDELGGAIRIFIAFAAHMNMVVYQMDVKTAFLNGILREEVYVSQPDRFVDPENPNHVYKLKKALYGLKQAPQACRPDLVFDVCMCARYQEKPTEKHLHAVKQIFRYLQGTINMGLWYLKDSCIALTTFADADHTGCQDTKKCTSGSIQLLGDILVRIINPQETQVVARDEKRIPFTERVKISSTNVRLETIVPQKDETFQVVIDLIKNSSCFKAFTISANVPKIFMQQFWYSIKKVQGTDSYEFPLANKKCVVNTDVFRTILDICLRVEGVNFADVPDDDTTLAFLIKLGYKDNVDYPELIWEDLAFQIDHKKEKRSRRKDYQEHGFSIPETMLTEAIKQSESYQMFTKYSTGQNPPKKSRGKGSQEKKTADTHVADVVVSKESDPEPARKKTYSKRSVKKKVTLSNDDNIISDDPDTASELGKSIGKTEVEEAEAVRQVHATLARIVTESVPEPTRRRKSGKVTSDPPKKLKGVPSLTLKEQEAADIMQALKESKMTSKRYPVISATSSEGTGTKPRVPDEEKDITEENVILEWGSKEESEYSEEDQLDDEEKDVKESDADDEGDDHISNIQDTDDEDDETESDEDEIYKYKIHVHKDNDEEMLNAEVEDSDKGDEEDTNAAKADAEKTSEVKDDAMKSELPPTSSSLYVSSGFGDQFLNLSSDSSLVSIVKDTTDAKINSLLEVKI</sequence>
<dbReference type="Gene3D" id="3.30.420.10">
    <property type="entry name" value="Ribonuclease H-like superfamily/Ribonuclease H"/>
    <property type="match status" value="1"/>
</dbReference>
<feature type="region of interest" description="Disordered" evidence="1">
    <location>
        <begin position="711"/>
        <end position="909"/>
    </location>
</feature>
<dbReference type="InterPro" id="IPR001584">
    <property type="entry name" value="Integrase_cat-core"/>
</dbReference>
<keyword evidence="4" id="KW-1185">Reference proteome</keyword>
<dbReference type="InterPro" id="IPR036397">
    <property type="entry name" value="RNaseH_sf"/>
</dbReference>
<dbReference type="EMBL" id="BQNB010009230">
    <property type="protein sequence ID" value="GJS60580.1"/>
    <property type="molecule type" value="Genomic_DNA"/>
</dbReference>
<dbReference type="InterPro" id="IPR013103">
    <property type="entry name" value="RVT_2"/>
</dbReference>
<dbReference type="InterPro" id="IPR043502">
    <property type="entry name" value="DNA/RNA_pol_sf"/>
</dbReference>
<name>A0ABQ4X6S1_9ASTR</name>
<dbReference type="Proteomes" id="UP001151760">
    <property type="component" value="Unassembled WGS sequence"/>
</dbReference>
<evidence type="ECO:0000313" key="3">
    <source>
        <dbReference type="EMBL" id="GJS60580.1"/>
    </source>
</evidence>
<dbReference type="PANTHER" id="PTHR11439">
    <property type="entry name" value="GAG-POL-RELATED RETROTRANSPOSON"/>
    <property type="match status" value="1"/>
</dbReference>
<feature type="region of interest" description="Disordered" evidence="1">
    <location>
        <begin position="613"/>
        <end position="665"/>
    </location>
</feature>
<feature type="region of interest" description="Disordered" evidence="1">
    <location>
        <begin position="83"/>
        <end position="113"/>
    </location>
</feature>
<dbReference type="SUPFAM" id="SSF56672">
    <property type="entry name" value="DNA/RNA polymerases"/>
    <property type="match status" value="1"/>
</dbReference>
<reference evidence="3" key="1">
    <citation type="journal article" date="2022" name="Int. J. Mol. Sci.">
        <title>Draft Genome of Tanacetum Coccineum: Genomic Comparison of Closely Related Tanacetum-Family Plants.</title>
        <authorList>
            <person name="Yamashiro T."/>
            <person name="Shiraishi A."/>
            <person name="Nakayama K."/>
            <person name="Satake H."/>
        </authorList>
    </citation>
    <scope>NUCLEOTIDE SEQUENCE</scope>
</reference>
<accession>A0ABQ4X6S1</accession>
<dbReference type="Pfam" id="PF07727">
    <property type="entry name" value="RVT_2"/>
    <property type="match status" value="1"/>
</dbReference>
<feature type="compositionally biased region" description="Polar residues" evidence="1">
    <location>
        <begin position="86"/>
        <end position="111"/>
    </location>
</feature>
<dbReference type="PROSITE" id="PS50994">
    <property type="entry name" value="INTEGRASE"/>
    <property type="match status" value="1"/>
</dbReference>
<feature type="compositionally biased region" description="Acidic residues" evidence="1">
    <location>
        <begin position="838"/>
        <end position="852"/>
    </location>
</feature>
<protein>
    <submittedName>
        <fullName evidence="3">Retrovirus-related pol polyprotein from transposon TNT 1-94</fullName>
    </submittedName>
</protein>
<feature type="compositionally biased region" description="Basic and acidic residues" evidence="1">
    <location>
        <begin position="889"/>
        <end position="903"/>
    </location>
</feature>
<feature type="compositionally biased region" description="Basic residues" evidence="1">
    <location>
        <begin position="655"/>
        <end position="665"/>
    </location>
</feature>
<feature type="compositionally biased region" description="Basic and acidic residues" evidence="1">
    <location>
        <begin position="628"/>
        <end position="654"/>
    </location>
</feature>
<feature type="compositionally biased region" description="Acidic residues" evidence="1">
    <location>
        <begin position="865"/>
        <end position="884"/>
    </location>
</feature>
<dbReference type="PANTHER" id="PTHR11439:SF509">
    <property type="entry name" value="RNA-DIRECTED DNA POLYMERASE"/>
    <property type="match status" value="1"/>
</dbReference>
<dbReference type="InterPro" id="IPR012337">
    <property type="entry name" value="RNaseH-like_sf"/>
</dbReference>
<reference evidence="3" key="2">
    <citation type="submission" date="2022-01" db="EMBL/GenBank/DDBJ databases">
        <authorList>
            <person name="Yamashiro T."/>
            <person name="Shiraishi A."/>
            <person name="Satake H."/>
            <person name="Nakayama K."/>
        </authorList>
    </citation>
    <scope>NUCLEOTIDE SEQUENCE</scope>
</reference>
<evidence type="ECO:0000259" key="2">
    <source>
        <dbReference type="PROSITE" id="PS50994"/>
    </source>
</evidence>
<feature type="compositionally biased region" description="Acidic residues" evidence="1">
    <location>
        <begin position="806"/>
        <end position="817"/>
    </location>
</feature>
<comment type="caution">
    <text evidence="3">The sequence shown here is derived from an EMBL/GenBank/DDBJ whole genome shotgun (WGS) entry which is preliminary data.</text>
</comment>
<feature type="domain" description="Integrase catalytic" evidence="2">
    <location>
        <begin position="1"/>
        <end position="120"/>
    </location>
</feature>
<evidence type="ECO:0000313" key="4">
    <source>
        <dbReference type="Proteomes" id="UP001151760"/>
    </source>
</evidence>
<evidence type="ECO:0000256" key="1">
    <source>
        <dbReference type="SAM" id="MobiDB-lite"/>
    </source>
</evidence>
<gene>
    <name evidence="3" type="ORF">Tco_0655364</name>
</gene>
<dbReference type="SUPFAM" id="SSF53098">
    <property type="entry name" value="Ribonuclease H-like"/>
    <property type="match status" value="1"/>
</dbReference>
<organism evidence="3 4">
    <name type="scientific">Tanacetum coccineum</name>
    <dbReference type="NCBI Taxonomy" id="301880"/>
    <lineage>
        <taxon>Eukaryota</taxon>
        <taxon>Viridiplantae</taxon>
        <taxon>Streptophyta</taxon>
        <taxon>Embryophyta</taxon>
        <taxon>Tracheophyta</taxon>
        <taxon>Spermatophyta</taxon>
        <taxon>Magnoliopsida</taxon>
        <taxon>eudicotyledons</taxon>
        <taxon>Gunneridae</taxon>
        <taxon>Pentapetalae</taxon>
        <taxon>asterids</taxon>
        <taxon>campanulids</taxon>
        <taxon>Asterales</taxon>
        <taxon>Asteraceae</taxon>
        <taxon>Asteroideae</taxon>
        <taxon>Anthemideae</taxon>
        <taxon>Anthemidinae</taxon>
        <taxon>Tanacetum</taxon>
    </lineage>
</organism>